<organism evidence="2 3">
    <name type="scientific">Winogradskyella eximia</name>
    <dbReference type="NCBI Taxonomy" id="262006"/>
    <lineage>
        <taxon>Bacteria</taxon>
        <taxon>Pseudomonadati</taxon>
        <taxon>Bacteroidota</taxon>
        <taxon>Flavobacteriia</taxon>
        <taxon>Flavobacteriales</taxon>
        <taxon>Flavobacteriaceae</taxon>
        <taxon>Winogradskyella</taxon>
    </lineage>
</organism>
<dbReference type="AlphaFoldDB" id="A0A3D9H035"/>
<dbReference type="InterPro" id="IPR036291">
    <property type="entry name" value="NAD(P)-bd_dom_sf"/>
</dbReference>
<reference evidence="2 3" key="1">
    <citation type="submission" date="2018-07" db="EMBL/GenBank/DDBJ databases">
        <title>Genomic Encyclopedia of Type Strains, Phase III (KMG-III): the genomes of soil and plant-associated and newly described type strains.</title>
        <authorList>
            <person name="Whitman W."/>
        </authorList>
    </citation>
    <scope>NUCLEOTIDE SEQUENCE [LARGE SCALE GENOMIC DNA]</scope>
    <source>
        <strain evidence="2 3">CECT 7946</strain>
    </source>
</reference>
<accession>A0A3D9H035</accession>
<keyword evidence="3" id="KW-1185">Reference proteome</keyword>
<gene>
    <name evidence="2" type="ORF">DFQ10_10748</name>
</gene>
<dbReference type="InterPro" id="IPR018931">
    <property type="entry name" value="DUF2520"/>
</dbReference>
<dbReference type="PANTHER" id="PTHR40459:SF1">
    <property type="entry name" value="CONSERVED HYPOTHETICAL ALANINE AND LEUCINE RICH PROTEIN"/>
    <property type="match status" value="1"/>
</dbReference>
<protein>
    <submittedName>
        <fullName evidence="2">Putative short-subunit dehydrogenase-like oxidoreductase (DUF2520 family)</fullName>
    </submittedName>
</protein>
<evidence type="ECO:0000313" key="3">
    <source>
        <dbReference type="Proteomes" id="UP000256980"/>
    </source>
</evidence>
<comment type="caution">
    <text evidence="2">The sequence shown here is derived from an EMBL/GenBank/DDBJ whole genome shotgun (WGS) entry which is preliminary data.</text>
</comment>
<dbReference type="SUPFAM" id="SSF48179">
    <property type="entry name" value="6-phosphogluconate dehydrogenase C-terminal domain-like"/>
    <property type="match status" value="1"/>
</dbReference>
<dbReference type="InterPro" id="IPR037108">
    <property type="entry name" value="TM1727-like_C_sf"/>
</dbReference>
<dbReference type="PANTHER" id="PTHR40459">
    <property type="entry name" value="CONSERVED HYPOTHETICAL ALANINE AND LEUCINE RICH PROTEIN"/>
    <property type="match status" value="1"/>
</dbReference>
<sequence length="265" mass="30086">MISVILLGAGNVATHLYKAFSNSETVSVTQWYNRTRTSISSYANEVDITDSLDELKEADVYIIAVSDDSIAQLSADLPFTNRFVVHTSGSVAMHDIDKKNQIGVFYPLQTFSKDADIDFSEVPICVEVYEKENLELLRDLARAVGCKPHKITTEQRQTLHLAAVFVNNFTNQLYRIGHEICETKNIEFEILHPLIEETAKKIQQMSPFMAQTGPAKRNDKKTIKRQLKLIEKEEHEAIYKMLTSSIKKTHNVSSFRSRKGKSETN</sequence>
<dbReference type="SUPFAM" id="SSF51735">
    <property type="entry name" value="NAD(P)-binding Rossmann-fold domains"/>
    <property type="match status" value="1"/>
</dbReference>
<dbReference type="InterPro" id="IPR008927">
    <property type="entry name" value="6-PGluconate_DH-like_C_sf"/>
</dbReference>
<name>A0A3D9H035_9FLAO</name>
<evidence type="ECO:0000259" key="1">
    <source>
        <dbReference type="Pfam" id="PF10728"/>
    </source>
</evidence>
<feature type="domain" description="DUF2520" evidence="1">
    <location>
        <begin position="122"/>
        <end position="245"/>
    </location>
</feature>
<dbReference type="EMBL" id="QRDV01000007">
    <property type="protein sequence ID" value="RED42864.1"/>
    <property type="molecule type" value="Genomic_DNA"/>
</dbReference>
<dbReference type="Pfam" id="PF10728">
    <property type="entry name" value="DUF2520"/>
    <property type="match status" value="1"/>
</dbReference>
<dbReference type="Proteomes" id="UP000256980">
    <property type="component" value="Unassembled WGS sequence"/>
</dbReference>
<proteinExistence type="predicted"/>
<dbReference type="Gene3D" id="3.40.50.720">
    <property type="entry name" value="NAD(P)-binding Rossmann-like Domain"/>
    <property type="match status" value="1"/>
</dbReference>
<dbReference type="OrthoDB" id="9810755at2"/>
<dbReference type="RefSeq" id="WP_115818058.1">
    <property type="nucleotide sequence ID" value="NZ_CANKZP010000013.1"/>
</dbReference>
<dbReference type="Gene3D" id="1.10.1040.20">
    <property type="entry name" value="ProC-like, C-terminal domain"/>
    <property type="match status" value="1"/>
</dbReference>
<evidence type="ECO:0000313" key="2">
    <source>
        <dbReference type="EMBL" id="RED42864.1"/>
    </source>
</evidence>